<protein>
    <submittedName>
        <fullName evidence="1">Uncharacterized protein</fullName>
    </submittedName>
</protein>
<proteinExistence type="predicted"/>
<comment type="caution">
    <text evidence="1">The sequence shown here is derived from an EMBL/GenBank/DDBJ whole genome shotgun (WGS) entry which is preliminary data.</text>
</comment>
<keyword evidence="2" id="KW-1185">Reference proteome</keyword>
<reference evidence="1" key="1">
    <citation type="submission" date="2023-01" db="EMBL/GenBank/DDBJ databases">
        <authorList>
            <person name="Van Ghelder C."/>
            <person name="Rancurel C."/>
        </authorList>
    </citation>
    <scope>NUCLEOTIDE SEQUENCE</scope>
    <source>
        <strain evidence="1">CNCM I-4278</strain>
    </source>
</reference>
<dbReference type="Proteomes" id="UP001152607">
    <property type="component" value="Unassembled WGS sequence"/>
</dbReference>
<name>A0A9W4UFN4_9PLEO</name>
<organism evidence="1 2">
    <name type="scientific">Periconia digitata</name>
    <dbReference type="NCBI Taxonomy" id="1303443"/>
    <lineage>
        <taxon>Eukaryota</taxon>
        <taxon>Fungi</taxon>
        <taxon>Dikarya</taxon>
        <taxon>Ascomycota</taxon>
        <taxon>Pezizomycotina</taxon>
        <taxon>Dothideomycetes</taxon>
        <taxon>Pleosporomycetidae</taxon>
        <taxon>Pleosporales</taxon>
        <taxon>Massarineae</taxon>
        <taxon>Periconiaceae</taxon>
        <taxon>Periconia</taxon>
    </lineage>
</organism>
<sequence length="131" mass="13941">MSYPGPIPRVAGSGLVRLLSQTGMYNMVMDAGAVEGARHLRHIISLEQGKLSQAAKTVECNVSLLFSLTNIPPTLVIVCKGRWILAELSREGTTIASYSPDASKGKCHDASSFPISHCSGNRSLPSHPTPP</sequence>
<evidence type="ECO:0000313" key="2">
    <source>
        <dbReference type="Proteomes" id="UP001152607"/>
    </source>
</evidence>
<dbReference type="AlphaFoldDB" id="A0A9W4UFN4"/>
<gene>
    <name evidence="1" type="ORF">PDIGIT_LOCUS7191</name>
</gene>
<evidence type="ECO:0000313" key="1">
    <source>
        <dbReference type="EMBL" id="CAI6334137.1"/>
    </source>
</evidence>
<dbReference type="EMBL" id="CAOQHR010000004">
    <property type="protein sequence ID" value="CAI6334137.1"/>
    <property type="molecule type" value="Genomic_DNA"/>
</dbReference>
<accession>A0A9W4UFN4</accession>